<reference evidence="3" key="2">
    <citation type="submission" date="2024-04" db="EMBL/GenBank/DDBJ databases">
        <authorList>
            <person name="Chen Y."/>
            <person name="Shah S."/>
            <person name="Dougan E. K."/>
            <person name="Thang M."/>
            <person name="Chan C."/>
        </authorList>
    </citation>
    <scope>NUCLEOTIDE SEQUENCE [LARGE SCALE GENOMIC DNA]</scope>
</reference>
<comment type="caution">
    <text evidence="2">The sequence shown here is derived from an EMBL/GenBank/DDBJ whole genome shotgun (WGS) entry which is preliminary data.</text>
</comment>
<keyword evidence="4" id="KW-1185">Reference proteome</keyword>
<feature type="compositionally biased region" description="Basic and acidic residues" evidence="1">
    <location>
        <begin position="233"/>
        <end position="247"/>
    </location>
</feature>
<proteinExistence type="predicted"/>
<feature type="compositionally biased region" description="Acidic residues" evidence="1">
    <location>
        <begin position="262"/>
        <end position="274"/>
    </location>
</feature>
<protein>
    <submittedName>
        <fullName evidence="2">Uncharacterized protein</fullName>
    </submittedName>
</protein>
<sequence length="1108" mass="125351">MPATSCAFCTGSGAGLRAMSAGSSIFWRDDEVVVDRDGIPYYTGVKPELTKECRRRVLFAFQSLEGDRDTEEKERRDLSKKKKKKKQKKKKKAFAKRLLNGLHGEAWKACQELITDMAKLSEEQGYKHVLACLQSIEKLAVVKKTEQFDRFFEKGFRRRGQALDQYLRFRRQDWSDLQDLDSATSMSSDLLADFVLKHSGRSKDDRRQILVNTGSNYHPDSIEKAMRVSFHDYHEREKASKPDDRKPKGYGKGKRYYAHMVDDEEALDEEDVPEYDPGSAYAQMDEYDSIAEYDQASEYDKTSACDQGGQTESCDADPPSDFGASGDDEVFQAFATMDRQKFLGLGGSDEKEWHAWWEKDVKNAYFSGKSLERDINLEQPRGGLGQLKPGQLMKAKKAVYGFSEAARLFWVALKGHLESDGWVQSRLEPALFFLPDSQSRLVGILVTHVDDVEGGVQQDYVDRAFAKYSQASEYATNRFKEFVFRGREIKQRDRGHVDVSMRNYSLNTKKIQIDRIRRQQLESSLTEEEFNRCINLAQAKRVCRLAAEASHLAEAIEAEALSGELNLKDWPSVVQRRQRVYVTDARSVFDYLQEDSTSTSSDKRMAIEGALLRETVRQPGASVRWVDGMQNIANVLTKANAEKETLKEFLRDGVMTLVQSESNKILKERKRLQRQKRAAKVSLESHKNKPIPSEAEESIDLEQLQPWSLPAQTPEAHQVARSSLLWAWLLATRWWYSDAERLRALEQKPGGAIFLDLLARPLMAHFGPYQIPNFCRAKMHEDALKMLQESVMLDHERFRALSRLGQLSRRRLAAQSLAPLGVPAAPGSPLLAIEPLLFDAFYKDSKDESRAPGGSTESHRSLAAQIILDVVAECPPEERPVAPWVLKGVIKAKGAPWQSGAQGEEVRATLLLQLLRTPSNAAAACPEVCQYLSQPGLKRKEDTAWPLKAYLLSGETHDLLRKGARLVAKQRPDALELQSRRERDTPSLPIKRDLRNLWTTVLLSAGWSAMRHFSGVYTLQATVQLVWGVAGALAGTTVLEVLWRLEELVIESEWYWEDGYGSVPASAAMMLANCISLAWAARFSCIVPFAICRLVKDDYIDLPARSFD</sequence>
<accession>A0A9P1G1R4</accession>
<dbReference type="OrthoDB" id="423636at2759"/>
<evidence type="ECO:0000313" key="2">
    <source>
        <dbReference type="EMBL" id="CAI3994282.1"/>
    </source>
</evidence>
<evidence type="ECO:0000256" key="1">
    <source>
        <dbReference type="SAM" id="MobiDB-lite"/>
    </source>
</evidence>
<feature type="compositionally biased region" description="Basic residues" evidence="1">
    <location>
        <begin position="78"/>
        <end position="90"/>
    </location>
</feature>
<dbReference type="AlphaFoldDB" id="A0A9P1G1R4"/>
<feature type="compositionally biased region" description="Polar residues" evidence="1">
    <location>
        <begin position="304"/>
        <end position="313"/>
    </location>
</feature>
<evidence type="ECO:0000313" key="3">
    <source>
        <dbReference type="EMBL" id="CAL1147657.1"/>
    </source>
</evidence>
<dbReference type="EMBL" id="CAMXCT020001934">
    <property type="protein sequence ID" value="CAL1147657.1"/>
    <property type="molecule type" value="Genomic_DNA"/>
</dbReference>
<gene>
    <name evidence="2" type="ORF">C1SCF055_LOCUS20936</name>
</gene>
<dbReference type="EMBL" id="CAMXCT030001934">
    <property type="protein sequence ID" value="CAL4781594.1"/>
    <property type="molecule type" value="Genomic_DNA"/>
</dbReference>
<dbReference type="Proteomes" id="UP001152797">
    <property type="component" value="Unassembled WGS sequence"/>
</dbReference>
<feature type="region of interest" description="Disordered" evidence="1">
    <location>
        <begin position="233"/>
        <end position="255"/>
    </location>
</feature>
<reference evidence="2" key="1">
    <citation type="submission" date="2022-10" db="EMBL/GenBank/DDBJ databases">
        <authorList>
            <person name="Chen Y."/>
            <person name="Dougan E. K."/>
            <person name="Chan C."/>
            <person name="Rhodes N."/>
            <person name="Thang M."/>
        </authorList>
    </citation>
    <scope>NUCLEOTIDE SEQUENCE</scope>
</reference>
<feature type="region of interest" description="Disordered" evidence="1">
    <location>
        <begin position="299"/>
        <end position="326"/>
    </location>
</feature>
<feature type="region of interest" description="Disordered" evidence="1">
    <location>
        <begin position="261"/>
        <end position="280"/>
    </location>
</feature>
<name>A0A9P1G1R4_9DINO</name>
<organism evidence="2">
    <name type="scientific">Cladocopium goreaui</name>
    <dbReference type="NCBI Taxonomy" id="2562237"/>
    <lineage>
        <taxon>Eukaryota</taxon>
        <taxon>Sar</taxon>
        <taxon>Alveolata</taxon>
        <taxon>Dinophyceae</taxon>
        <taxon>Suessiales</taxon>
        <taxon>Symbiodiniaceae</taxon>
        <taxon>Cladocopium</taxon>
    </lineage>
</organism>
<dbReference type="EMBL" id="CAMXCT010001934">
    <property type="protein sequence ID" value="CAI3994282.1"/>
    <property type="molecule type" value="Genomic_DNA"/>
</dbReference>
<evidence type="ECO:0000313" key="4">
    <source>
        <dbReference type="Proteomes" id="UP001152797"/>
    </source>
</evidence>
<feature type="region of interest" description="Disordered" evidence="1">
    <location>
        <begin position="70"/>
        <end position="90"/>
    </location>
</feature>